<dbReference type="SUPFAM" id="SSF52402">
    <property type="entry name" value="Adenine nucleotide alpha hydrolases-like"/>
    <property type="match status" value="2"/>
</dbReference>
<dbReference type="Pfam" id="PF00582">
    <property type="entry name" value="Usp"/>
    <property type="match status" value="2"/>
</dbReference>
<comment type="similarity">
    <text evidence="1">Belongs to the universal stress protein A family.</text>
</comment>
<evidence type="ECO:0000256" key="1">
    <source>
        <dbReference type="ARBA" id="ARBA00008791"/>
    </source>
</evidence>
<dbReference type="PANTHER" id="PTHR46268">
    <property type="entry name" value="STRESS RESPONSE PROTEIN NHAX"/>
    <property type="match status" value="1"/>
</dbReference>
<evidence type="ECO:0000313" key="4">
    <source>
        <dbReference type="Proteomes" id="UP001597508"/>
    </source>
</evidence>
<name>A0ABW5LPX7_9FLAO</name>
<feature type="domain" description="UspA" evidence="2">
    <location>
        <begin position="149"/>
        <end position="276"/>
    </location>
</feature>
<dbReference type="InterPro" id="IPR006016">
    <property type="entry name" value="UspA"/>
</dbReference>
<dbReference type="RefSeq" id="WP_379665169.1">
    <property type="nucleotide sequence ID" value="NZ_JBHULH010000001.1"/>
</dbReference>
<organism evidence="3 4">
    <name type="scientific">Pseudotenacibaculum haliotis</name>
    <dbReference type="NCBI Taxonomy" id="1862138"/>
    <lineage>
        <taxon>Bacteria</taxon>
        <taxon>Pseudomonadati</taxon>
        <taxon>Bacteroidota</taxon>
        <taxon>Flavobacteriia</taxon>
        <taxon>Flavobacteriales</taxon>
        <taxon>Flavobacteriaceae</taxon>
        <taxon>Pseudotenacibaculum</taxon>
    </lineage>
</organism>
<dbReference type="InterPro" id="IPR014729">
    <property type="entry name" value="Rossmann-like_a/b/a_fold"/>
</dbReference>
<evidence type="ECO:0000259" key="2">
    <source>
        <dbReference type="Pfam" id="PF00582"/>
    </source>
</evidence>
<keyword evidence="4" id="KW-1185">Reference proteome</keyword>
<accession>A0ABW5LPX7</accession>
<dbReference type="EMBL" id="JBHULH010000001">
    <property type="protein sequence ID" value="MFD2566462.1"/>
    <property type="molecule type" value="Genomic_DNA"/>
</dbReference>
<dbReference type="Gene3D" id="3.40.50.620">
    <property type="entry name" value="HUPs"/>
    <property type="match status" value="2"/>
</dbReference>
<comment type="caution">
    <text evidence="3">The sequence shown here is derived from an EMBL/GenBank/DDBJ whole genome shotgun (WGS) entry which is preliminary data.</text>
</comment>
<dbReference type="InterPro" id="IPR006015">
    <property type="entry name" value="Universal_stress_UspA"/>
</dbReference>
<dbReference type="PANTHER" id="PTHR46268:SF6">
    <property type="entry name" value="UNIVERSAL STRESS PROTEIN UP12"/>
    <property type="match status" value="1"/>
</dbReference>
<evidence type="ECO:0000313" key="3">
    <source>
        <dbReference type="EMBL" id="MFD2566462.1"/>
    </source>
</evidence>
<protein>
    <submittedName>
        <fullName evidence="3">Universal stress protein</fullName>
    </submittedName>
</protein>
<reference evidence="4" key="1">
    <citation type="journal article" date="2019" name="Int. J. Syst. Evol. Microbiol.">
        <title>The Global Catalogue of Microorganisms (GCM) 10K type strain sequencing project: providing services to taxonomists for standard genome sequencing and annotation.</title>
        <authorList>
            <consortium name="The Broad Institute Genomics Platform"/>
            <consortium name="The Broad Institute Genome Sequencing Center for Infectious Disease"/>
            <person name="Wu L."/>
            <person name="Ma J."/>
        </authorList>
    </citation>
    <scope>NUCLEOTIDE SEQUENCE [LARGE SCALE GENOMIC DNA]</scope>
    <source>
        <strain evidence="4">KCTC 52127</strain>
    </source>
</reference>
<dbReference type="CDD" id="cd00293">
    <property type="entry name" value="USP-like"/>
    <property type="match status" value="2"/>
</dbReference>
<feature type="domain" description="UspA" evidence="2">
    <location>
        <begin position="1"/>
        <end position="140"/>
    </location>
</feature>
<dbReference type="PRINTS" id="PR01438">
    <property type="entry name" value="UNVRSLSTRESS"/>
</dbReference>
<sequence>MKTIIVPVDFSEHSEYALKAAAALAKKRDSEILALHMLDMHVASMNESGSYHQEQTAFLLQFAKKRFHNFLKKEYLEDVKVTPIIKHFKVFSEVNEVAKKENADLIVMGSHGATGLKELFLGSNTEKVIRFSEIPVMIVKNDLENFDFEEVVYATDFSRESIGAYLQTKSIVDDLGGKLHVLYVNTPYDNFKTTAEMHQMAAEFLIAAEGNAEKLKEVSFVCDRTIEKGILNFANSVGADLIAVSTHGRKGLSHVFRGSLSEDIANHATLPILTVKM</sequence>
<dbReference type="Proteomes" id="UP001597508">
    <property type="component" value="Unassembled WGS sequence"/>
</dbReference>
<proteinExistence type="inferred from homology"/>
<gene>
    <name evidence="3" type="ORF">ACFSRZ_03705</name>
</gene>